<dbReference type="GO" id="GO:0016787">
    <property type="term" value="F:hydrolase activity"/>
    <property type="evidence" value="ECO:0007669"/>
    <property type="project" value="UniProtKB-KW"/>
</dbReference>
<keyword evidence="4" id="KW-0067">ATP-binding</keyword>
<reference evidence="7 8" key="1">
    <citation type="submission" date="2016-01" db="EMBL/GenBank/DDBJ databases">
        <authorList>
            <person name="Oliw E.H."/>
        </authorList>
    </citation>
    <scope>NUCLEOTIDE SEQUENCE [LARGE SCALE GENOMIC DNA]</scope>
    <source>
        <strain evidence="7 8">GED7760B</strain>
    </source>
</reference>
<organism evidence="7 8">
    <name type="scientific">Gardnerella vaginalis</name>
    <dbReference type="NCBI Taxonomy" id="2702"/>
    <lineage>
        <taxon>Bacteria</taxon>
        <taxon>Bacillati</taxon>
        <taxon>Actinomycetota</taxon>
        <taxon>Actinomycetes</taxon>
        <taxon>Bifidobacteriales</taxon>
        <taxon>Bifidobacteriaceae</taxon>
        <taxon>Gardnerella</taxon>
    </lineage>
</organism>
<evidence type="ECO:0000259" key="5">
    <source>
        <dbReference type="PROSITE" id="PS51192"/>
    </source>
</evidence>
<dbReference type="AlphaFoldDB" id="A0A133NT90"/>
<dbReference type="RefSeq" id="WP_060786414.1">
    <property type="nucleotide sequence ID" value="NZ_KQ956802.1"/>
</dbReference>
<name>A0A133NT90_GARVA</name>
<sequence length="767" mass="88971">MNSILENGKLISRIKDGVNLPEIASYALECLYRDGPVDTVVLEIVSYLKIFQPAFFATIENDVIEIMGLFYKSPTPETLQGVVFDIYSQQIKERWGNNYTPMQADILKQINSKQCFSFSAPTSTGKSFVFRNVIMKSQRDIVVVVPSRALINEYHDRVCSTLDVKEVNVLTFVERINTKHAKRNVFILTPERARELFKNKSWLDVEYILFDEAQLSDEKSTRGIYFDGIVRRALKVFPNAKFIFAHPFISNPQAQLKKNNIGLDESTFSRQYKQKNVGQIFYTHNPNSGEFCHFGTNNRIFGERKILSSYDPIEQSLRNGGSVLIYAAKTQILNKKIFQRFNKYFEFCPTITNPEALELIESLREYIGASKNDVNYYNSDMIDNLMRGIVSHHGSIPLTARLILEHFTQRGFCKLCFATSTLEQGINMPFDVVYIDRFESSKSLSVKNLIGRAGRSTTSKQFDIGSVIVHTSAMTSLRKTLLKNEPISEISHLDIKNDQIDETYQEFKDAIVNETFNDEYNLTEKDVEKIKAEEIKLVIPTLLDILFIDENIITTEEITPEVKDLFHKLYESYLGRPLVESEKNVLNEAIRIILWKVTGRTFRNICQIRYARVAQVNERRKHPERIESIYAKYMVGYNEIPNKNLSNYPKIPNTILAKNVDYDTVVFDTYDFLDKMIGFKLSDIYYAVFHEYYLDTNDERSQKMANYIKFGTADATEIWMLKYGFDFEDIEWLKPYVKSIGEEEICFHSSIAELNNEQKRLIEKFLY</sequence>
<dbReference type="SMART" id="SM00487">
    <property type="entry name" value="DEXDc"/>
    <property type="match status" value="1"/>
</dbReference>
<evidence type="ECO:0000313" key="7">
    <source>
        <dbReference type="EMBL" id="KXA19505.1"/>
    </source>
</evidence>
<dbReference type="Gene3D" id="3.40.50.300">
    <property type="entry name" value="P-loop containing nucleotide triphosphate hydrolases"/>
    <property type="match status" value="2"/>
</dbReference>
<dbReference type="PANTHER" id="PTHR47961:SF8">
    <property type="entry name" value="DEXH-BOX ATP-DEPENDENT RNA HELICASE DEXH15 CHLOROPLASTIC"/>
    <property type="match status" value="1"/>
</dbReference>
<dbReference type="InterPro" id="IPR014001">
    <property type="entry name" value="Helicase_ATP-bd"/>
</dbReference>
<dbReference type="SUPFAM" id="SSF52540">
    <property type="entry name" value="P-loop containing nucleoside triphosphate hydrolases"/>
    <property type="match status" value="1"/>
</dbReference>
<dbReference type="GO" id="GO:0003676">
    <property type="term" value="F:nucleic acid binding"/>
    <property type="evidence" value="ECO:0007669"/>
    <property type="project" value="InterPro"/>
</dbReference>
<evidence type="ECO:0000256" key="3">
    <source>
        <dbReference type="ARBA" id="ARBA00022806"/>
    </source>
</evidence>
<feature type="domain" description="Helicase C-terminal" evidence="6">
    <location>
        <begin position="336"/>
        <end position="511"/>
    </location>
</feature>
<dbReference type="EMBL" id="LRQA01000003">
    <property type="protein sequence ID" value="KXA19505.1"/>
    <property type="molecule type" value="Genomic_DNA"/>
</dbReference>
<evidence type="ECO:0000313" key="8">
    <source>
        <dbReference type="Proteomes" id="UP000070558"/>
    </source>
</evidence>
<dbReference type="Pfam" id="PF00270">
    <property type="entry name" value="DEAD"/>
    <property type="match status" value="1"/>
</dbReference>
<keyword evidence="1" id="KW-0547">Nucleotide-binding</keyword>
<evidence type="ECO:0000256" key="4">
    <source>
        <dbReference type="ARBA" id="ARBA00022840"/>
    </source>
</evidence>
<keyword evidence="3 7" id="KW-0347">Helicase</keyword>
<dbReference type="GO" id="GO:0004386">
    <property type="term" value="F:helicase activity"/>
    <property type="evidence" value="ECO:0007669"/>
    <property type="project" value="UniProtKB-KW"/>
</dbReference>
<evidence type="ECO:0000256" key="2">
    <source>
        <dbReference type="ARBA" id="ARBA00022801"/>
    </source>
</evidence>
<evidence type="ECO:0000256" key="1">
    <source>
        <dbReference type="ARBA" id="ARBA00022741"/>
    </source>
</evidence>
<comment type="caution">
    <text evidence="7">The sequence shown here is derived from an EMBL/GenBank/DDBJ whole genome shotgun (WGS) entry which is preliminary data.</text>
</comment>
<protein>
    <submittedName>
        <fullName evidence="7">Helicase protein</fullName>
    </submittedName>
</protein>
<dbReference type="InterPro" id="IPR001650">
    <property type="entry name" value="Helicase_C-like"/>
</dbReference>
<dbReference type="Proteomes" id="UP000070558">
    <property type="component" value="Unassembled WGS sequence"/>
</dbReference>
<dbReference type="InterPro" id="IPR050474">
    <property type="entry name" value="Hel308_SKI2-like"/>
</dbReference>
<dbReference type="PANTHER" id="PTHR47961">
    <property type="entry name" value="DNA POLYMERASE THETA, PUTATIVE (AFU_ORTHOLOGUE AFUA_1G05260)-RELATED"/>
    <property type="match status" value="1"/>
</dbReference>
<dbReference type="InterPro" id="IPR011545">
    <property type="entry name" value="DEAD/DEAH_box_helicase_dom"/>
</dbReference>
<dbReference type="PATRIC" id="fig|2702.99.peg.49"/>
<dbReference type="PROSITE" id="PS51192">
    <property type="entry name" value="HELICASE_ATP_BIND_1"/>
    <property type="match status" value="1"/>
</dbReference>
<accession>A0A133NT90</accession>
<feature type="domain" description="Helicase ATP-binding" evidence="5">
    <location>
        <begin position="107"/>
        <end position="226"/>
    </location>
</feature>
<dbReference type="InterPro" id="IPR027417">
    <property type="entry name" value="P-loop_NTPase"/>
</dbReference>
<evidence type="ECO:0000259" key="6">
    <source>
        <dbReference type="PROSITE" id="PS51194"/>
    </source>
</evidence>
<proteinExistence type="predicted"/>
<dbReference type="PROSITE" id="PS51194">
    <property type="entry name" value="HELICASE_CTER"/>
    <property type="match status" value="1"/>
</dbReference>
<dbReference type="GO" id="GO:0005524">
    <property type="term" value="F:ATP binding"/>
    <property type="evidence" value="ECO:0007669"/>
    <property type="project" value="UniProtKB-KW"/>
</dbReference>
<dbReference type="OrthoDB" id="9815222at2"/>
<keyword evidence="2" id="KW-0378">Hydrolase</keyword>
<gene>
    <name evidence="7" type="ORF">HMPREF3216_00050</name>
</gene>